<keyword evidence="5" id="KW-1015">Disulfide bond</keyword>
<dbReference type="GO" id="GO:0007155">
    <property type="term" value="P:cell adhesion"/>
    <property type="evidence" value="ECO:0007669"/>
    <property type="project" value="InterPro"/>
</dbReference>
<keyword evidence="12" id="KW-1185">Reference proteome</keyword>
<dbReference type="GO" id="GO:0030425">
    <property type="term" value="C:dendrite"/>
    <property type="evidence" value="ECO:0007669"/>
    <property type="project" value="TreeGrafter"/>
</dbReference>
<reference evidence="11" key="3">
    <citation type="submission" date="2025-09" db="UniProtKB">
        <authorList>
            <consortium name="Ensembl"/>
        </authorList>
    </citation>
    <scope>IDENTIFICATION</scope>
</reference>
<dbReference type="OMA" id="HNTTYLC"/>
<keyword evidence="7" id="KW-0449">Lipoprotein</keyword>
<dbReference type="eggNOG" id="ENOG502S18P">
    <property type="taxonomic scope" value="Eukaryota"/>
</dbReference>
<feature type="domain" description="Ig-like" evidence="10">
    <location>
        <begin position="20"/>
        <end position="120"/>
    </location>
</feature>
<dbReference type="InterPro" id="IPR007110">
    <property type="entry name" value="Ig-like_dom"/>
</dbReference>
<evidence type="ECO:0000256" key="1">
    <source>
        <dbReference type="ARBA" id="ARBA00004236"/>
    </source>
</evidence>
<keyword evidence="4" id="KW-0472">Membrane</keyword>
<dbReference type="GO" id="GO:0005178">
    <property type="term" value="F:integrin binding"/>
    <property type="evidence" value="ECO:0007669"/>
    <property type="project" value="InterPro"/>
</dbReference>
<sequence>MLTSLFLSGILGVLLIPVQPQLISVCLEEDEDLRVDCRIEPKPNKINSYEFSWSSRTKEALINTNVSGSAAEAQFRDKSEVVELDPHGYRMTLKGFTNTLPHNTTYMCKISGQVESINVEKEQLQPCSAVSLFLKSSWSWIVPLLIFLFHTHC</sequence>
<keyword evidence="3 9" id="KW-0732">Signal</keyword>
<dbReference type="GO" id="GO:0045121">
    <property type="term" value="C:membrane raft"/>
    <property type="evidence" value="ECO:0007669"/>
    <property type="project" value="TreeGrafter"/>
</dbReference>
<evidence type="ECO:0000256" key="2">
    <source>
        <dbReference type="ARBA" id="ARBA00022475"/>
    </source>
</evidence>
<dbReference type="GO" id="GO:0009897">
    <property type="term" value="C:external side of plasma membrane"/>
    <property type="evidence" value="ECO:0007669"/>
    <property type="project" value="TreeGrafter"/>
</dbReference>
<dbReference type="GO" id="GO:0005096">
    <property type="term" value="F:GTPase activator activity"/>
    <property type="evidence" value="ECO:0007669"/>
    <property type="project" value="TreeGrafter"/>
</dbReference>
<evidence type="ECO:0000256" key="5">
    <source>
        <dbReference type="ARBA" id="ARBA00023157"/>
    </source>
</evidence>
<dbReference type="PANTHER" id="PTHR19226">
    <property type="entry name" value="THY-1 MEMBRANE GLYCOPROTEIN"/>
    <property type="match status" value="1"/>
</dbReference>
<dbReference type="OrthoDB" id="8396829at2759"/>
<evidence type="ECO:0000256" key="3">
    <source>
        <dbReference type="ARBA" id="ARBA00022729"/>
    </source>
</evidence>
<keyword evidence="2" id="KW-1003">Cell membrane</keyword>
<dbReference type="Proteomes" id="UP000028760">
    <property type="component" value="Unassembled WGS sequence"/>
</dbReference>
<organism evidence="11 12">
    <name type="scientific">Poecilia formosa</name>
    <name type="common">Amazon molly</name>
    <name type="synonym">Limia formosa</name>
    <dbReference type="NCBI Taxonomy" id="48698"/>
    <lineage>
        <taxon>Eukaryota</taxon>
        <taxon>Metazoa</taxon>
        <taxon>Chordata</taxon>
        <taxon>Craniata</taxon>
        <taxon>Vertebrata</taxon>
        <taxon>Euteleostomi</taxon>
        <taxon>Actinopterygii</taxon>
        <taxon>Neopterygii</taxon>
        <taxon>Teleostei</taxon>
        <taxon>Neoteleostei</taxon>
        <taxon>Acanthomorphata</taxon>
        <taxon>Ovalentaria</taxon>
        <taxon>Atherinomorphae</taxon>
        <taxon>Cyprinodontiformes</taxon>
        <taxon>Poeciliidae</taxon>
        <taxon>Poeciliinae</taxon>
        <taxon>Poecilia</taxon>
    </lineage>
</organism>
<dbReference type="Ensembl" id="ENSPFOT00000018695.2">
    <property type="protein sequence ID" value="ENSPFOP00000018673.2"/>
    <property type="gene ID" value="ENSPFOG00000018573.2"/>
</dbReference>
<evidence type="ECO:0000256" key="4">
    <source>
        <dbReference type="ARBA" id="ARBA00023136"/>
    </source>
</evidence>
<keyword evidence="8" id="KW-0393">Immunoglobulin domain</keyword>
<dbReference type="InterPro" id="IPR033292">
    <property type="entry name" value="THY1"/>
</dbReference>
<evidence type="ECO:0000313" key="11">
    <source>
        <dbReference type="Ensembl" id="ENSPFOP00000018673.2"/>
    </source>
</evidence>
<dbReference type="GO" id="GO:0051894">
    <property type="term" value="P:positive regulation of focal adhesion assembly"/>
    <property type="evidence" value="ECO:0007669"/>
    <property type="project" value="TreeGrafter"/>
</dbReference>
<feature type="signal peptide" evidence="9">
    <location>
        <begin position="1"/>
        <end position="20"/>
    </location>
</feature>
<name>A0A087YKX0_POEFO</name>
<feature type="chain" id="PRO_5001834683" evidence="9">
    <location>
        <begin position="21"/>
        <end position="153"/>
    </location>
</feature>
<reference evidence="12" key="1">
    <citation type="submission" date="2013-10" db="EMBL/GenBank/DDBJ databases">
        <authorList>
            <person name="Schartl M."/>
            <person name="Warren W."/>
        </authorList>
    </citation>
    <scope>NUCLEOTIDE SEQUENCE [LARGE SCALE GENOMIC DNA]</scope>
    <source>
        <strain evidence="12">female</strain>
    </source>
</reference>
<evidence type="ECO:0000313" key="12">
    <source>
        <dbReference type="Proteomes" id="UP000028760"/>
    </source>
</evidence>
<evidence type="ECO:0000256" key="6">
    <source>
        <dbReference type="ARBA" id="ARBA00023180"/>
    </source>
</evidence>
<protein>
    <submittedName>
        <fullName evidence="11">Thy-1 membrane glycoprotein-like</fullName>
    </submittedName>
</protein>
<dbReference type="GO" id="GO:0007229">
    <property type="term" value="P:integrin-mediated signaling pathway"/>
    <property type="evidence" value="ECO:0007669"/>
    <property type="project" value="TreeGrafter"/>
</dbReference>
<evidence type="ECO:0000259" key="10">
    <source>
        <dbReference type="PROSITE" id="PS50835"/>
    </source>
</evidence>
<dbReference type="GO" id="GO:0005925">
    <property type="term" value="C:focal adhesion"/>
    <property type="evidence" value="ECO:0007669"/>
    <property type="project" value="TreeGrafter"/>
</dbReference>
<dbReference type="GO" id="GO:0043209">
    <property type="term" value="C:myelin sheath"/>
    <property type="evidence" value="ECO:0007669"/>
    <property type="project" value="TreeGrafter"/>
</dbReference>
<dbReference type="EMBL" id="AYCK01000598">
    <property type="status" value="NOT_ANNOTATED_CDS"/>
    <property type="molecule type" value="Genomic_DNA"/>
</dbReference>
<proteinExistence type="predicted"/>
<dbReference type="AlphaFoldDB" id="A0A087YKX0"/>
<evidence type="ECO:0000256" key="9">
    <source>
        <dbReference type="SAM" id="SignalP"/>
    </source>
</evidence>
<dbReference type="GO" id="GO:0030334">
    <property type="term" value="P:regulation of cell migration"/>
    <property type="evidence" value="ECO:0007669"/>
    <property type="project" value="InterPro"/>
</dbReference>
<dbReference type="RefSeq" id="XP_007556549.1">
    <property type="nucleotide sequence ID" value="XM_007556487.2"/>
</dbReference>
<accession>A0A087YKX0</accession>
<reference evidence="11" key="2">
    <citation type="submission" date="2025-08" db="UniProtKB">
        <authorList>
            <consortium name="Ensembl"/>
        </authorList>
    </citation>
    <scope>IDENTIFICATION</scope>
</reference>
<dbReference type="GeneTree" id="ENSGT00390000012429"/>
<dbReference type="PANTHER" id="PTHR19226:SF2">
    <property type="entry name" value="THY-1 MEMBRANE GLYCOPROTEIN"/>
    <property type="match status" value="1"/>
</dbReference>
<evidence type="ECO:0000256" key="7">
    <source>
        <dbReference type="ARBA" id="ARBA00023288"/>
    </source>
</evidence>
<comment type="subcellular location">
    <subcellularLocation>
        <location evidence="1">Cell membrane</location>
    </subcellularLocation>
</comment>
<dbReference type="GeneID" id="103141056"/>
<dbReference type="KEGG" id="pfor:103141056"/>
<keyword evidence="6" id="KW-0325">Glycoprotein</keyword>
<dbReference type="PROSITE" id="PS50835">
    <property type="entry name" value="IG_LIKE"/>
    <property type="match status" value="1"/>
</dbReference>
<evidence type="ECO:0000256" key="8">
    <source>
        <dbReference type="ARBA" id="ARBA00023319"/>
    </source>
</evidence>